<name>A0A3D8RE64_9EURO</name>
<evidence type="ECO:0000313" key="3">
    <source>
        <dbReference type="Proteomes" id="UP000256690"/>
    </source>
</evidence>
<comment type="caution">
    <text evidence="2">The sequence shown here is derived from an EMBL/GenBank/DDBJ whole genome shotgun (WGS) entry which is preliminary data.</text>
</comment>
<dbReference type="InterPro" id="IPR036047">
    <property type="entry name" value="F-box-like_dom_sf"/>
</dbReference>
<evidence type="ECO:0000259" key="1">
    <source>
        <dbReference type="PROSITE" id="PS50181"/>
    </source>
</evidence>
<gene>
    <name evidence="2" type="ORF">DSM5745_07442</name>
</gene>
<proteinExistence type="predicted"/>
<sequence>MSPSLNLRRASGAFRSFVQKIRSFKRPSSSPLCDLPLELLLEISAYLDAPALCSFRLTCRSLYNCTFSEFCKTYLEPLETVTTDLSCCSLRRLNTLSLNPRISPHVRSLDIDGTKDEILGRRLQWERHPSGLLDTSQESVRRLQGILLRLVNCETFRLYQHFTQCCPGGSQDILCSSDTITIILSIVAAIERPIREFHILFKPPEGTGGNRINMSRVDTRLVRDPKFITAFSTLESLTCNYSMDTKDMVDFAAQLIQHAGNRLRRLNIDPDHGYGLTDGYHLLSRLYAAQITLKLHEFTLHAARVGSSDAFINFLSSCKQSLTKLSLDRDHLDSGNWASVLRALSRFPSLIEIHTYLLSDPESKIHFPAVIQDPVVDPVLGTKFSYTAKNLRMGQITLMVAYSGRSMDVALQKLADYATPWKLTVSGT</sequence>
<dbReference type="OrthoDB" id="4478234at2759"/>
<keyword evidence="3" id="KW-1185">Reference proteome</keyword>
<reference evidence="2 3" key="1">
    <citation type="journal article" date="2018" name="IMA Fungus">
        <title>IMA Genome-F 9: Draft genome sequence of Annulohypoxylon stygium, Aspergillus mulundensis, Berkeleyomyces basicola (syn. Thielaviopsis basicola), Ceratocystis smalleyi, two Cercospora beticola strains, Coleophoma cylindrospora, Fusarium fracticaudum, Phialophora cf. hyalina, and Morchella septimelata.</title>
        <authorList>
            <person name="Wingfield B.D."/>
            <person name="Bills G.F."/>
            <person name="Dong Y."/>
            <person name="Huang W."/>
            <person name="Nel W.J."/>
            <person name="Swalarsk-Parry B.S."/>
            <person name="Vaghefi N."/>
            <person name="Wilken P.M."/>
            <person name="An Z."/>
            <person name="de Beer Z.W."/>
            <person name="De Vos L."/>
            <person name="Chen L."/>
            <person name="Duong T.A."/>
            <person name="Gao Y."/>
            <person name="Hammerbacher A."/>
            <person name="Kikkert J.R."/>
            <person name="Li Y."/>
            <person name="Li H."/>
            <person name="Li K."/>
            <person name="Li Q."/>
            <person name="Liu X."/>
            <person name="Ma X."/>
            <person name="Naidoo K."/>
            <person name="Pethybridge S.J."/>
            <person name="Sun J."/>
            <person name="Steenkamp E.T."/>
            <person name="van der Nest M.A."/>
            <person name="van Wyk S."/>
            <person name="Wingfield M.J."/>
            <person name="Xiong C."/>
            <person name="Yue Q."/>
            <person name="Zhang X."/>
        </authorList>
    </citation>
    <scope>NUCLEOTIDE SEQUENCE [LARGE SCALE GENOMIC DNA]</scope>
    <source>
        <strain evidence="2 3">DSM 5745</strain>
    </source>
</reference>
<dbReference type="RefSeq" id="XP_026601490.1">
    <property type="nucleotide sequence ID" value="XM_026749458.1"/>
</dbReference>
<dbReference type="Pfam" id="PF00646">
    <property type="entry name" value="F-box"/>
    <property type="match status" value="1"/>
</dbReference>
<organism evidence="2 3">
    <name type="scientific">Aspergillus mulundensis</name>
    <dbReference type="NCBI Taxonomy" id="1810919"/>
    <lineage>
        <taxon>Eukaryota</taxon>
        <taxon>Fungi</taxon>
        <taxon>Dikarya</taxon>
        <taxon>Ascomycota</taxon>
        <taxon>Pezizomycotina</taxon>
        <taxon>Eurotiomycetes</taxon>
        <taxon>Eurotiomycetidae</taxon>
        <taxon>Eurotiales</taxon>
        <taxon>Aspergillaceae</taxon>
        <taxon>Aspergillus</taxon>
        <taxon>Aspergillus subgen. Nidulantes</taxon>
    </lineage>
</organism>
<dbReference type="EMBL" id="PVWQ01000009">
    <property type="protein sequence ID" value="RDW72270.1"/>
    <property type="molecule type" value="Genomic_DNA"/>
</dbReference>
<accession>A0A3D8RE64</accession>
<dbReference type="PROSITE" id="PS50181">
    <property type="entry name" value="FBOX"/>
    <property type="match status" value="1"/>
</dbReference>
<dbReference type="Proteomes" id="UP000256690">
    <property type="component" value="Unassembled WGS sequence"/>
</dbReference>
<dbReference type="STRING" id="1810919.A0A3D8RE64"/>
<dbReference type="InterPro" id="IPR001810">
    <property type="entry name" value="F-box_dom"/>
</dbReference>
<dbReference type="AlphaFoldDB" id="A0A3D8RE64"/>
<feature type="domain" description="F-box" evidence="1">
    <location>
        <begin position="29"/>
        <end position="64"/>
    </location>
</feature>
<dbReference type="GeneID" id="38117812"/>
<protein>
    <recommendedName>
        <fullName evidence="1">F-box domain-containing protein</fullName>
    </recommendedName>
</protein>
<dbReference type="SUPFAM" id="SSF81383">
    <property type="entry name" value="F-box domain"/>
    <property type="match status" value="1"/>
</dbReference>
<evidence type="ECO:0000313" key="2">
    <source>
        <dbReference type="EMBL" id="RDW72270.1"/>
    </source>
</evidence>
<dbReference type="Gene3D" id="1.20.1280.50">
    <property type="match status" value="1"/>
</dbReference>
<dbReference type="SMART" id="SM00256">
    <property type="entry name" value="FBOX"/>
    <property type="match status" value="1"/>
</dbReference>